<proteinExistence type="predicted"/>
<gene>
    <name evidence="2" type="ORF">CSR02_10190</name>
</gene>
<protein>
    <submittedName>
        <fullName evidence="2">Uncharacterized protein</fullName>
    </submittedName>
</protein>
<reference evidence="2 3" key="1">
    <citation type="submission" date="2017-10" db="EMBL/GenBank/DDBJ databases">
        <title>Genomic analysis of the genus Acetobacter.</title>
        <authorList>
            <person name="Kim K.H."/>
            <person name="Chun B.H."/>
            <person name="Son A.R."/>
            <person name="Jeon C.O."/>
        </authorList>
    </citation>
    <scope>NUCLEOTIDE SEQUENCE [LARGE SCALE GENOMIC DNA]</scope>
    <source>
        <strain evidence="2 3">LHT 2458</strain>
    </source>
</reference>
<feature type="region of interest" description="Disordered" evidence="1">
    <location>
        <begin position="1"/>
        <end position="20"/>
    </location>
</feature>
<evidence type="ECO:0000256" key="1">
    <source>
        <dbReference type="SAM" id="MobiDB-lite"/>
    </source>
</evidence>
<name>A0A2G4R9W7_9PROT</name>
<dbReference type="OrthoDB" id="7222028at2"/>
<organism evidence="2 3">
    <name type="scientific">Acetobacter pomorum</name>
    <dbReference type="NCBI Taxonomy" id="65959"/>
    <lineage>
        <taxon>Bacteria</taxon>
        <taxon>Pseudomonadati</taxon>
        <taxon>Pseudomonadota</taxon>
        <taxon>Alphaproteobacteria</taxon>
        <taxon>Acetobacterales</taxon>
        <taxon>Acetobacteraceae</taxon>
        <taxon>Acetobacter</taxon>
    </lineage>
</organism>
<evidence type="ECO:0000313" key="2">
    <source>
        <dbReference type="EMBL" id="PHY93369.1"/>
    </source>
</evidence>
<accession>A0A2G4R9W7</accession>
<dbReference type="EMBL" id="PEBQ01000144">
    <property type="protein sequence ID" value="PHY93369.1"/>
    <property type="molecule type" value="Genomic_DNA"/>
</dbReference>
<comment type="caution">
    <text evidence="2">The sequence shown here is derived from an EMBL/GenBank/DDBJ whole genome shotgun (WGS) entry which is preliminary data.</text>
</comment>
<keyword evidence="3" id="KW-1185">Reference proteome</keyword>
<dbReference type="AlphaFoldDB" id="A0A2G4R9W7"/>
<evidence type="ECO:0000313" key="3">
    <source>
        <dbReference type="Proteomes" id="UP000228751"/>
    </source>
</evidence>
<sequence>MLRGTALSRTTIHRTAPPHARPCRACCQNRHLRHKARAITVASLHPRRGSISQRLSTFYAAGRN</sequence>
<dbReference type="Proteomes" id="UP000228751">
    <property type="component" value="Unassembled WGS sequence"/>
</dbReference>